<evidence type="ECO:0000313" key="2">
    <source>
        <dbReference type="EMBL" id="KXS21061.1"/>
    </source>
</evidence>
<feature type="region of interest" description="Disordered" evidence="1">
    <location>
        <begin position="53"/>
        <end position="99"/>
    </location>
</feature>
<evidence type="ECO:0000313" key="3">
    <source>
        <dbReference type="Proteomes" id="UP000070544"/>
    </source>
</evidence>
<dbReference type="Proteomes" id="UP000070544">
    <property type="component" value="Unassembled WGS sequence"/>
</dbReference>
<reference evidence="2 3" key="1">
    <citation type="journal article" date="2015" name="Genome Biol. Evol.">
        <title>Phylogenomic analyses indicate that early fungi evolved digesting cell walls of algal ancestors of land plants.</title>
        <authorList>
            <person name="Chang Y."/>
            <person name="Wang S."/>
            <person name="Sekimoto S."/>
            <person name="Aerts A.L."/>
            <person name="Choi C."/>
            <person name="Clum A."/>
            <person name="LaButti K.M."/>
            <person name="Lindquist E.A."/>
            <person name="Yee Ngan C."/>
            <person name="Ohm R.A."/>
            <person name="Salamov A.A."/>
            <person name="Grigoriev I.V."/>
            <person name="Spatafora J.W."/>
            <person name="Berbee M.L."/>
        </authorList>
    </citation>
    <scope>NUCLEOTIDE SEQUENCE [LARGE SCALE GENOMIC DNA]</scope>
    <source>
        <strain evidence="2 3">JEL478</strain>
    </source>
</reference>
<keyword evidence="3" id="KW-1185">Reference proteome</keyword>
<dbReference type="EMBL" id="KQ965733">
    <property type="protein sequence ID" value="KXS21061.1"/>
    <property type="molecule type" value="Genomic_DNA"/>
</dbReference>
<organism evidence="2 3">
    <name type="scientific">Gonapodya prolifera (strain JEL478)</name>
    <name type="common">Monoblepharis prolifera</name>
    <dbReference type="NCBI Taxonomy" id="1344416"/>
    <lineage>
        <taxon>Eukaryota</taxon>
        <taxon>Fungi</taxon>
        <taxon>Fungi incertae sedis</taxon>
        <taxon>Chytridiomycota</taxon>
        <taxon>Chytridiomycota incertae sedis</taxon>
        <taxon>Monoblepharidomycetes</taxon>
        <taxon>Monoblepharidales</taxon>
        <taxon>Gonapodyaceae</taxon>
        <taxon>Gonapodya</taxon>
    </lineage>
</organism>
<accession>A0A139AWD9</accession>
<dbReference type="AlphaFoldDB" id="A0A139AWD9"/>
<sequence>MVKYDPTDKNASKVKEWVQEQLNLSERELEALGMTEHALMMASVARRQKAKKKRVVLDSELSSEIPDGDDDLPIKAPDVGSGGADVGNGADNEDSPQISVYRLVQLT</sequence>
<proteinExistence type="predicted"/>
<evidence type="ECO:0000256" key="1">
    <source>
        <dbReference type="SAM" id="MobiDB-lite"/>
    </source>
</evidence>
<name>A0A139AWD9_GONPJ</name>
<gene>
    <name evidence="2" type="ORF">M427DRAFT_27519</name>
</gene>
<protein>
    <submittedName>
        <fullName evidence="2">Uncharacterized protein</fullName>
    </submittedName>
</protein>